<dbReference type="InterPro" id="IPR027417">
    <property type="entry name" value="P-loop_NTPase"/>
</dbReference>
<dbReference type="GO" id="GO:0016887">
    <property type="term" value="F:ATP hydrolysis activity"/>
    <property type="evidence" value="ECO:0007669"/>
    <property type="project" value="InterPro"/>
</dbReference>
<dbReference type="SUPFAM" id="SSF52540">
    <property type="entry name" value="P-loop containing nucleoside triphosphate hydrolases"/>
    <property type="match status" value="1"/>
</dbReference>
<evidence type="ECO:0000313" key="3">
    <source>
        <dbReference type="Proteomes" id="UP000031670"/>
    </source>
</evidence>
<dbReference type="Proteomes" id="UP000031670">
    <property type="component" value="Unassembled WGS sequence"/>
</dbReference>
<dbReference type="AlphaFoldDB" id="A0A0B8PAI9"/>
<protein>
    <submittedName>
        <fullName evidence="2">ABC transporter</fullName>
    </submittedName>
</protein>
<dbReference type="EMBL" id="BBSA01000008">
    <property type="protein sequence ID" value="GAM63391.1"/>
    <property type="molecule type" value="Genomic_DNA"/>
</dbReference>
<reference evidence="2 3" key="2">
    <citation type="submission" date="2015-01" db="EMBL/GenBank/DDBJ databases">
        <authorList>
            <consortium name="NBRP consortium"/>
            <person name="Sawabe T."/>
            <person name="Meirelles P."/>
            <person name="Feng G."/>
            <person name="Sayaka M."/>
            <person name="Hattori M."/>
            <person name="Ohkuma M."/>
        </authorList>
    </citation>
    <scope>NUCLEOTIDE SEQUENCE [LARGE SCALE GENOMIC DNA]</scope>
    <source>
        <strain evidence="2 3">JCM19232</strain>
    </source>
</reference>
<accession>A0A0B8PAI9</accession>
<name>A0A0B8PAI9_9VIBR</name>
<reference evidence="2 3" key="1">
    <citation type="submission" date="2015-01" db="EMBL/GenBank/DDBJ databases">
        <title>Vibrio sp. C5 JCM 19232 whole genome shotgun sequence.</title>
        <authorList>
            <person name="Sawabe T."/>
            <person name="Meirelles P."/>
            <person name="Feng G."/>
            <person name="Sayaka M."/>
            <person name="Hattori M."/>
            <person name="Ohkuma M."/>
        </authorList>
    </citation>
    <scope>NUCLEOTIDE SEQUENCE [LARGE SCALE GENOMIC DNA]</scope>
    <source>
        <strain evidence="2 3">JCM19232</strain>
    </source>
</reference>
<gene>
    <name evidence="2" type="ORF">JCM19232_1538</name>
</gene>
<feature type="domain" description="ABC transporter" evidence="1">
    <location>
        <begin position="2"/>
        <end position="55"/>
    </location>
</feature>
<proteinExistence type="predicted"/>
<dbReference type="GO" id="GO:0005524">
    <property type="term" value="F:ATP binding"/>
    <property type="evidence" value="ECO:0007669"/>
    <property type="project" value="InterPro"/>
</dbReference>
<evidence type="ECO:0000313" key="2">
    <source>
        <dbReference type="EMBL" id="GAM63391.1"/>
    </source>
</evidence>
<dbReference type="Pfam" id="PF00005">
    <property type="entry name" value="ABC_tran"/>
    <property type="match status" value="1"/>
</dbReference>
<dbReference type="InterPro" id="IPR003439">
    <property type="entry name" value="ABC_transporter-like_ATP-bd"/>
</dbReference>
<dbReference type="Gene3D" id="3.40.50.300">
    <property type="entry name" value="P-loop containing nucleotide triphosphate hydrolases"/>
    <property type="match status" value="1"/>
</dbReference>
<comment type="caution">
    <text evidence="2">The sequence shown here is derived from an EMBL/GenBank/DDBJ whole genome shotgun (WGS) entry which is preliminary data.</text>
</comment>
<organism evidence="2 3">
    <name type="scientific">Vibrio ishigakensis</name>
    <dbReference type="NCBI Taxonomy" id="1481914"/>
    <lineage>
        <taxon>Bacteria</taxon>
        <taxon>Pseudomonadati</taxon>
        <taxon>Pseudomonadota</taxon>
        <taxon>Gammaproteobacteria</taxon>
        <taxon>Vibrionales</taxon>
        <taxon>Vibrionaceae</taxon>
        <taxon>Vibrio</taxon>
    </lineage>
</organism>
<evidence type="ECO:0000259" key="1">
    <source>
        <dbReference type="Pfam" id="PF00005"/>
    </source>
</evidence>
<sequence length="60" mass="6607">MIAITGPMGSGKTTLLEVLAGLTELQNGVIKYNGHNLTQYDPQLLRQWLGFYGDQPRSSL</sequence>